<feature type="domain" description="EGF-like" evidence="8">
    <location>
        <begin position="643"/>
        <end position="678"/>
    </location>
</feature>
<dbReference type="SUPFAM" id="SSF57196">
    <property type="entry name" value="EGF/Laminin"/>
    <property type="match status" value="3"/>
</dbReference>
<dbReference type="SMART" id="SM00181">
    <property type="entry name" value="EGF"/>
    <property type="match status" value="4"/>
</dbReference>
<name>A0A2B4RKA5_STYPI</name>
<evidence type="ECO:0000256" key="6">
    <source>
        <dbReference type="PROSITE-ProRule" id="PRU00076"/>
    </source>
</evidence>
<feature type="disulfide bond" evidence="6">
    <location>
        <begin position="647"/>
        <end position="657"/>
    </location>
</feature>
<keyword evidence="3" id="KW-0677">Repeat</keyword>
<sequence>MEDQPNFSLALDLPASSQANKQNENKTQQARFPNLSEQELEKILAERHPARTKKTTNWSVATFKGGKVTIDRNSFGLNVVIMVPRSKSISNETGLCLLNNGPNVTSFAKGYRLEPSQSYFYRLPDPVNDSAVEYEIPCSCHKKDENGNPECIQKLPVYFPNVMDGTGNVILLTGKFNKKKRDTHISDDLTDEDYALFKGVIGSNKSHRRRRALSSKRNFTMENATDYCMEKVSKTDIGNLCATLGVNVPEIVISCSLDLKATGDPAFAISAISVLLDDCGQIVARNLSSYSNESNGDKQGNSSSSIFYNIAQKMCPNDCSLNGKCVNGSCICNDGFTAKDCAISLGNAPIISMLQGRGLCDKRQRPCKKVTVMGSGFINSTNVTCHVKEYKVINSSWTPDKTIQRFPGVMTDLVLVECYLPDSPVKHNFFDEAVEGTPAAGLTISVSNDGENPSYDELSFISYDSGCLSCNISSRCFLKSNSCLINKYCFAANEMNPTDFCSQCLPDINKNTWTKRQVNLAPQFASTSQYYAVFQETLELPIDVLDPEGMPVVVSLVNGGPTEAIIRENVLIWNATKDIMTHFLLKATDACQAVSSHNITVSLVNCQCQNHGRCVSHPDKPRGSGYYECHCLPGFAGDKCETDINECELYPCLRGNCTDYVNAYGCSCEPGYTGKNCSIDIDDCQASPCKNGTCYDALNGYTCQCNDGFTGYDCDVNIDECKSNPCIYVCKSPQNNKCFPQAVESTPLPRYR</sequence>
<proteinExistence type="predicted"/>
<dbReference type="FunFam" id="2.10.25.10:FF:000279">
    <property type="entry name" value="Neurogenic locus notch 1"/>
    <property type="match status" value="1"/>
</dbReference>
<dbReference type="PROSITE" id="PS01186">
    <property type="entry name" value="EGF_2"/>
    <property type="match status" value="3"/>
</dbReference>
<dbReference type="PROSITE" id="PS50026">
    <property type="entry name" value="EGF_3"/>
    <property type="match status" value="3"/>
</dbReference>
<accession>A0A2B4RKA5</accession>
<dbReference type="FunFam" id="2.10.25.10:FF:000001">
    <property type="entry name" value="Tenascin C"/>
    <property type="match status" value="1"/>
</dbReference>
<dbReference type="Proteomes" id="UP000225706">
    <property type="component" value="Unassembled WGS sequence"/>
</dbReference>
<dbReference type="PROSITE" id="PS00010">
    <property type="entry name" value="ASX_HYDROXYL"/>
    <property type="match status" value="2"/>
</dbReference>
<evidence type="ECO:0000313" key="9">
    <source>
        <dbReference type="EMBL" id="PFX16672.1"/>
    </source>
</evidence>
<evidence type="ECO:0000313" key="10">
    <source>
        <dbReference type="Proteomes" id="UP000225706"/>
    </source>
</evidence>
<dbReference type="InterPro" id="IPR000152">
    <property type="entry name" value="EGF-type_Asp/Asn_hydroxyl_site"/>
</dbReference>
<dbReference type="InterPro" id="IPR018097">
    <property type="entry name" value="EGF_Ca-bd_CS"/>
</dbReference>
<keyword evidence="4 6" id="KW-1015">Disulfide bond</keyword>
<comment type="caution">
    <text evidence="9">The sequence shown here is derived from an EMBL/GenBank/DDBJ whole genome shotgun (WGS) entry which is preliminary data.</text>
</comment>
<dbReference type="OrthoDB" id="3256376at2759"/>
<evidence type="ECO:0000256" key="7">
    <source>
        <dbReference type="SAM" id="MobiDB-lite"/>
    </source>
</evidence>
<dbReference type="Gene3D" id="2.10.25.10">
    <property type="entry name" value="Laminin"/>
    <property type="match status" value="4"/>
</dbReference>
<dbReference type="InterPro" id="IPR013032">
    <property type="entry name" value="EGF-like_CS"/>
</dbReference>
<feature type="disulfide bond" evidence="6">
    <location>
        <begin position="631"/>
        <end position="640"/>
    </location>
</feature>
<evidence type="ECO:0000256" key="5">
    <source>
        <dbReference type="ARBA" id="ARBA00023180"/>
    </source>
</evidence>
<feature type="region of interest" description="Disordered" evidence="7">
    <location>
        <begin position="1"/>
        <end position="35"/>
    </location>
</feature>
<gene>
    <name evidence="9" type="primary">VWDE</name>
    <name evidence="9" type="ORF">AWC38_SpisGene19043</name>
</gene>
<dbReference type="GO" id="GO:0005509">
    <property type="term" value="F:calcium ion binding"/>
    <property type="evidence" value="ECO:0007669"/>
    <property type="project" value="InterPro"/>
</dbReference>
<keyword evidence="2" id="KW-0732">Signal</keyword>
<dbReference type="SMART" id="SM00179">
    <property type="entry name" value="EGF_CA"/>
    <property type="match status" value="3"/>
</dbReference>
<dbReference type="InterPro" id="IPR058727">
    <property type="entry name" value="Helical_Vwde"/>
</dbReference>
<feature type="disulfide bond" evidence="6">
    <location>
        <begin position="705"/>
        <end position="714"/>
    </location>
</feature>
<feature type="compositionally biased region" description="Polar residues" evidence="7">
    <location>
        <begin position="15"/>
        <end position="35"/>
    </location>
</feature>
<dbReference type="STRING" id="50429.A0A2B4RKA5"/>
<dbReference type="PROSITE" id="PS00022">
    <property type="entry name" value="EGF_1"/>
    <property type="match status" value="3"/>
</dbReference>
<dbReference type="PROSITE" id="PS01187">
    <property type="entry name" value="EGF_CA"/>
    <property type="match status" value="2"/>
</dbReference>
<dbReference type="CDD" id="cd00054">
    <property type="entry name" value="EGF_CA"/>
    <property type="match status" value="3"/>
</dbReference>
<keyword evidence="5" id="KW-0325">Glycoprotein</keyword>
<protein>
    <submittedName>
        <fullName evidence="9">von Willebrand factor D and EGF domain-containing protein</fullName>
    </submittedName>
</protein>
<reference evidence="10" key="1">
    <citation type="journal article" date="2017" name="bioRxiv">
        <title>Comparative analysis of the genomes of Stylophora pistillata and Acropora digitifera provides evidence for extensive differences between species of corals.</title>
        <authorList>
            <person name="Voolstra C.R."/>
            <person name="Li Y."/>
            <person name="Liew Y.J."/>
            <person name="Baumgarten S."/>
            <person name="Zoccola D."/>
            <person name="Flot J.-F."/>
            <person name="Tambutte S."/>
            <person name="Allemand D."/>
            <person name="Aranda M."/>
        </authorList>
    </citation>
    <scope>NUCLEOTIDE SEQUENCE [LARGE SCALE GENOMIC DNA]</scope>
</reference>
<dbReference type="Pfam" id="PF12661">
    <property type="entry name" value="hEGF"/>
    <property type="match status" value="2"/>
</dbReference>
<evidence type="ECO:0000256" key="3">
    <source>
        <dbReference type="ARBA" id="ARBA00022737"/>
    </source>
</evidence>
<dbReference type="InterPro" id="IPR001881">
    <property type="entry name" value="EGF-like_Ca-bd_dom"/>
</dbReference>
<dbReference type="EMBL" id="LSMT01000527">
    <property type="protein sequence ID" value="PFX16672.1"/>
    <property type="molecule type" value="Genomic_DNA"/>
</dbReference>
<evidence type="ECO:0000256" key="4">
    <source>
        <dbReference type="ARBA" id="ARBA00023157"/>
    </source>
</evidence>
<dbReference type="Pfam" id="PF26129">
    <property type="entry name" value="Vwde"/>
    <property type="match status" value="1"/>
</dbReference>
<dbReference type="PANTHER" id="PTHR12916">
    <property type="entry name" value="CYTOCHROME C OXIDASE POLYPEPTIDE VIC-2"/>
    <property type="match status" value="1"/>
</dbReference>
<dbReference type="AlphaFoldDB" id="A0A2B4RKA5"/>
<comment type="caution">
    <text evidence="6">Lacks conserved residue(s) required for the propagation of feature annotation.</text>
</comment>
<dbReference type="InterPro" id="IPR000742">
    <property type="entry name" value="EGF"/>
</dbReference>
<evidence type="ECO:0000256" key="1">
    <source>
        <dbReference type="ARBA" id="ARBA00022536"/>
    </source>
</evidence>
<organism evidence="9 10">
    <name type="scientific">Stylophora pistillata</name>
    <name type="common">Smooth cauliflower coral</name>
    <dbReference type="NCBI Taxonomy" id="50429"/>
    <lineage>
        <taxon>Eukaryota</taxon>
        <taxon>Metazoa</taxon>
        <taxon>Cnidaria</taxon>
        <taxon>Anthozoa</taxon>
        <taxon>Hexacorallia</taxon>
        <taxon>Scleractinia</taxon>
        <taxon>Astrocoeniina</taxon>
        <taxon>Pocilloporidae</taxon>
        <taxon>Stylophora</taxon>
    </lineage>
</organism>
<feature type="domain" description="EGF-like" evidence="8">
    <location>
        <begin position="602"/>
        <end position="641"/>
    </location>
</feature>
<evidence type="ECO:0000259" key="8">
    <source>
        <dbReference type="PROSITE" id="PS50026"/>
    </source>
</evidence>
<keyword evidence="1 6" id="KW-0245">EGF-like domain</keyword>
<feature type="domain" description="EGF-like" evidence="8">
    <location>
        <begin position="680"/>
        <end position="715"/>
    </location>
</feature>
<keyword evidence="10" id="KW-1185">Reference proteome</keyword>
<feature type="disulfide bond" evidence="6">
    <location>
        <begin position="668"/>
        <end position="677"/>
    </location>
</feature>
<dbReference type="FunFam" id="2.10.25.10:FF:000434">
    <property type="entry name" value="Predicted protein"/>
    <property type="match status" value="1"/>
</dbReference>
<feature type="disulfide bond" evidence="6">
    <location>
        <begin position="684"/>
        <end position="694"/>
    </location>
</feature>
<dbReference type="FunFam" id="2.10.25.10:FF:000499">
    <property type="entry name" value="Predicted protein"/>
    <property type="match status" value="1"/>
</dbReference>
<dbReference type="PANTHER" id="PTHR12916:SF4">
    <property type="entry name" value="UNINFLATABLE, ISOFORM C"/>
    <property type="match status" value="1"/>
</dbReference>
<evidence type="ECO:0000256" key="2">
    <source>
        <dbReference type="ARBA" id="ARBA00022729"/>
    </source>
</evidence>